<dbReference type="PROSITE" id="PS50003">
    <property type="entry name" value="PH_DOMAIN"/>
    <property type="match status" value="1"/>
</dbReference>
<dbReference type="OrthoDB" id="2123378at2759"/>
<feature type="compositionally biased region" description="Low complexity" evidence="1">
    <location>
        <begin position="531"/>
        <end position="545"/>
    </location>
</feature>
<feature type="compositionally biased region" description="Polar residues" evidence="1">
    <location>
        <begin position="425"/>
        <end position="444"/>
    </location>
</feature>
<feature type="region of interest" description="Disordered" evidence="1">
    <location>
        <begin position="1016"/>
        <end position="1053"/>
    </location>
</feature>
<dbReference type="InterPro" id="IPR001849">
    <property type="entry name" value="PH_domain"/>
</dbReference>
<evidence type="ECO:0000259" key="2">
    <source>
        <dbReference type="PROSITE" id="PS50003"/>
    </source>
</evidence>
<organism evidence="3 4">
    <name type="scientific">Linnemannia elongata AG-77</name>
    <dbReference type="NCBI Taxonomy" id="1314771"/>
    <lineage>
        <taxon>Eukaryota</taxon>
        <taxon>Fungi</taxon>
        <taxon>Fungi incertae sedis</taxon>
        <taxon>Mucoromycota</taxon>
        <taxon>Mortierellomycotina</taxon>
        <taxon>Mortierellomycetes</taxon>
        <taxon>Mortierellales</taxon>
        <taxon>Mortierellaceae</taxon>
        <taxon>Linnemannia</taxon>
    </lineage>
</organism>
<feature type="compositionally biased region" description="Polar residues" evidence="1">
    <location>
        <begin position="1238"/>
        <end position="1259"/>
    </location>
</feature>
<feature type="region of interest" description="Disordered" evidence="1">
    <location>
        <begin position="1416"/>
        <end position="1453"/>
    </location>
</feature>
<feature type="region of interest" description="Disordered" evidence="1">
    <location>
        <begin position="334"/>
        <end position="367"/>
    </location>
</feature>
<dbReference type="Proteomes" id="UP000078512">
    <property type="component" value="Unassembled WGS sequence"/>
</dbReference>
<feature type="region of interest" description="Disordered" evidence="1">
    <location>
        <begin position="1081"/>
        <end position="1211"/>
    </location>
</feature>
<evidence type="ECO:0000256" key="1">
    <source>
        <dbReference type="SAM" id="MobiDB-lite"/>
    </source>
</evidence>
<dbReference type="EMBL" id="KV442136">
    <property type="protein sequence ID" value="OAQ22926.1"/>
    <property type="molecule type" value="Genomic_DNA"/>
</dbReference>
<feature type="compositionally biased region" description="Polar residues" evidence="1">
    <location>
        <begin position="1102"/>
        <end position="1113"/>
    </location>
</feature>
<feature type="region of interest" description="Disordered" evidence="1">
    <location>
        <begin position="67"/>
        <end position="106"/>
    </location>
</feature>
<feature type="compositionally biased region" description="Low complexity" evidence="1">
    <location>
        <begin position="1120"/>
        <end position="1149"/>
    </location>
</feature>
<evidence type="ECO:0000313" key="4">
    <source>
        <dbReference type="Proteomes" id="UP000078512"/>
    </source>
</evidence>
<sequence length="1686" mass="183947">MNCQLEVDGWDGLLVSEPYDEPVDDRFVPTASPYDIVRPVTPVRPRNHALGMTFNNCSLDLSGEMGRASSPLPHGSFRPLPEIPQSAKSSFSGYRKGTPPPPSFLSKAKATFATTASSFTTQDDEQAKSSSSRTFSKRLSASSLLWTSKRPGSPFAKISFSSSDIQLRSSSVASSSDGDLAEPTFALGQRDSTEVSLPLGMDSSQWVPRMLRNLTSPPSSLSKSRSRSSLDSSQSIPRTQTVQEMLLQAAPFSISSDMSLHGERPTIVDYDTIFPGSVSSPSVTTTTAATPKMFSQLKSALKEKFSTPSLPYRAPSSTPTRCVSTPPILPPIPLARPLSEPSSSNTSTCEFPEFPAHESSLGQRNNNSSVMSEAGIAVNEAHEDEKALASLHQRRPSASAISIDQVDHIRAHIPRVTSPLAKVSYSRSTTRSPQLHLPSSQYLGSDSDEAETEIAEHDQNGLSAHGPRAASPLPQVHPQSVLQSTHCSLSLANAANQFLGNFDSRTPTPYMPTTEIKEDPNRPALPERPLSRSGSGSSSPSLLPSWSNAQTKCMEGAPTAVFSHYPRPSETSVTNHANWTKRKEVVPVHPPRTSSLPSVPVAMRQQTLEQDQDLISTAKESAMEQVPVCGVKDRAEAEIVGALDVSVLPDAVSMPVIPISPLATLFPLQPADGTKHYQNTLVKSTGQSAKATPQYVLPEMVFTTEGPGEMEYIHGVTHATSSVLVADPQGESKSNVMGAALVNIQGISHGLEVQKYNLRQSTVVERFSDVDLPSLALSLPETSLQPIYQERYASLWMDVGEFESRPRRSTLSNCESPSTTQTGVLYVRFKKVCNFSLPLPGENTMVSIRIDTGYEKVDTDYVPLEDIDMIINQEFCLPVCPGLAITITLHLMQAPHLQPRYLQQHILPPIAAYSLPSHVISGSSSSNTAYTLDQLPLDRHPSESPYMQKSLPALPSCQQHHHEQQQERLRTPTSGSVFSSIGKRSLLSSLFNKRSQPSLPSSLVFGTASFGSFNALSPSRPGTSGWRRPSSPQVHLNEHSPPHGTGERTTSLFGNVGYRSNRAALSADNAVSISWVNNNSPSTTTIERSSTPSPLPVASSARPPTTGSSTSSHARFLQHSGSTSSTSTSTSTSASESSLSTPPSSCGSPDEMTEGEKKSRSGSGTFAKWTKGFLNPRKKNPSQSKQRELQPRLHSRSATPILPSPATTTGSMQTLLPVDQEQWLAYWKELGEQHRRGSNGSITAGRSFSPRASSSQVAANHTFPGKAPLSSDPPFPFSNQGLSDVINSHISNNSEIYSSYNNSYNTEATVTTTINNAPVPFLPQLTQAQIRATESPLEILSRHILFDDELCIARTGIVFEEIRAACTNQIVNIEFQTVNNWIDLNDYSRIGGQLGKESPSLEVGAKDIGRCSTPALTSGHLGKRDDGNENDHNANADEADEEDEEDGEVRSLDRDTMVANIQTTVCFIPGPEMDPEDAIYEDQQALPSEPQNLVDCHMGLKYFHWQDRVSFRGALFFSTENLQQQRWREGRFCIVGSVLWQCRPPTTLPSRSGAGHNCQGQDEQEEEKWRCLDLSLVHGIETSLGYFNARARYLEAADIDHPSNNANEQRISTNRVRDVSEDYYPVRNGFRLCMADENSIEDQRTVFNMEFYAETAELGQKWVSALVEACRERPPAPYWIASTTMA</sequence>
<feature type="region of interest" description="Disordered" evidence="1">
    <location>
        <begin position="500"/>
        <end position="547"/>
    </location>
</feature>
<feature type="region of interest" description="Disordered" evidence="1">
    <location>
        <begin position="955"/>
        <end position="977"/>
    </location>
</feature>
<gene>
    <name evidence="3" type="ORF">K457DRAFT_264150</name>
</gene>
<feature type="region of interest" description="Disordered" evidence="1">
    <location>
        <begin position="421"/>
        <end position="481"/>
    </location>
</feature>
<feature type="compositionally biased region" description="Polar residues" evidence="1">
    <location>
        <begin position="1081"/>
        <end position="1092"/>
    </location>
</feature>
<proteinExistence type="predicted"/>
<feature type="region of interest" description="Disordered" evidence="1">
    <location>
        <begin position="212"/>
        <end position="238"/>
    </location>
</feature>
<feature type="compositionally biased region" description="Acidic residues" evidence="1">
    <location>
        <begin position="1437"/>
        <end position="1447"/>
    </location>
</feature>
<feature type="region of interest" description="Disordered" evidence="1">
    <location>
        <begin position="1235"/>
        <end position="1274"/>
    </location>
</feature>
<accession>A0A197JEK9</accession>
<name>A0A197JEK9_9FUNG</name>
<feature type="compositionally biased region" description="Basic and acidic residues" evidence="1">
    <location>
        <begin position="1422"/>
        <end position="1435"/>
    </location>
</feature>
<feature type="domain" description="PH" evidence="2">
    <location>
        <begin position="1508"/>
        <end position="1671"/>
    </location>
</feature>
<keyword evidence="4" id="KW-1185">Reference proteome</keyword>
<feature type="compositionally biased region" description="Low complexity" evidence="1">
    <location>
        <begin position="214"/>
        <end position="238"/>
    </location>
</feature>
<protein>
    <recommendedName>
        <fullName evidence="2">PH domain-containing protein</fullName>
    </recommendedName>
</protein>
<feature type="compositionally biased region" description="Polar residues" evidence="1">
    <location>
        <begin position="340"/>
        <end position="349"/>
    </location>
</feature>
<reference evidence="3 4" key="1">
    <citation type="submission" date="2016-05" db="EMBL/GenBank/DDBJ databases">
        <title>Genome sequencing reveals origins of a unique bacterial endosymbiosis in the earliest lineages of terrestrial Fungi.</title>
        <authorList>
            <consortium name="DOE Joint Genome Institute"/>
            <person name="Uehling J."/>
            <person name="Gryganskyi A."/>
            <person name="Hameed K."/>
            <person name="Tschaplinski T."/>
            <person name="Misztal P."/>
            <person name="Wu S."/>
            <person name="Desiro A."/>
            <person name="Vande Pol N."/>
            <person name="Du Z.-Y."/>
            <person name="Zienkiewicz A."/>
            <person name="Zienkiewicz K."/>
            <person name="Morin E."/>
            <person name="Tisserant E."/>
            <person name="Splivallo R."/>
            <person name="Hainaut M."/>
            <person name="Henrissat B."/>
            <person name="Ohm R."/>
            <person name="Kuo A."/>
            <person name="Yan J."/>
            <person name="Lipzen A."/>
            <person name="Nolan M."/>
            <person name="Labutti K."/>
            <person name="Barry K."/>
            <person name="Goldstein A."/>
            <person name="Labbe J."/>
            <person name="Schadt C."/>
            <person name="Tuskan G."/>
            <person name="Grigoriev I."/>
            <person name="Martin F."/>
            <person name="Vilgalys R."/>
            <person name="Bonito G."/>
        </authorList>
    </citation>
    <scope>NUCLEOTIDE SEQUENCE [LARGE SCALE GENOMIC DNA]</scope>
    <source>
        <strain evidence="3 4">AG-77</strain>
    </source>
</reference>
<evidence type="ECO:0000313" key="3">
    <source>
        <dbReference type="EMBL" id="OAQ22926.1"/>
    </source>
</evidence>
<feature type="compositionally biased region" description="Basic and acidic residues" evidence="1">
    <location>
        <begin position="960"/>
        <end position="970"/>
    </location>
</feature>